<dbReference type="InterPro" id="IPR042098">
    <property type="entry name" value="TauD-like_sf"/>
</dbReference>
<evidence type="ECO:0000256" key="10">
    <source>
        <dbReference type="SAM" id="MobiDB-lite"/>
    </source>
</evidence>
<dbReference type="Gene3D" id="3.30.2020.30">
    <property type="match status" value="1"/>
</dbReference>
<comment type="cofactor">
    <cofactor evidence="1">
        <name>Fe(2+)</name>
        <dbReference type="ChEBI" id="CHEBI:29033"/>
    </cofactor>
</comment>
<dbReference type="EMBL" id="AP012213">
    <property type="protein sequence ID" value="BAO38159.2"/>
    <property type="molecule type" value="Genomic_DNA"/>
</dbReference>
<feature type="compositionally biased region" description="Low complexity" evidence="10">
    <location>
        <begin position="130"/>
        <end position="146"/>
    </location>
</feature>
<dbReference type="VEuPathDB" id="FungiDB:KLMA_10537"/>
<dbReference type="OrthoDB" id="408743at2759"/>
<protein>
    <submittedName>
        <fullName evidence="12">Trimethyllysine dioxygenase</fullName>
    </submittedName>
</protein>
<feature type="region of interest" description="Disordered" evidence="10">
    <location>
        <begin position="1"/>
        <end position="154"/>
    </location>
</feature>
<dbReference type="InterPro" id="IPR050411">
    <property type="entry name" value="AlphaKG_dependent_hydroxylases"/>
</dbReference>
<dbReference type="GO" id="GO:0045329">
    <property type="term" value="P:carnitine biosynthetic process"/>
    <property type="evidence" value="ECO:0007669"/>
    <property type="project" value="UniProtKB-UniPathway"/>
</dbReference>
<dbReference type="Gene3D" id="3.60.130.10">
    <property type="entry name" value="Clavaminate synthase-like"/>
    <property type="match status" value="1"/>
</dbReference>
<dbReference type="GO" id="GO:0050353">
    <property type="term" value="F:trimethyllysine dioxygenase activity"/>
    <property type="evidence" value="ECO:0007669"/>
    <property type="project" value="InterPro"/>
</dbReference>
<feature type="compositionally biased region" description="Polar residues" evidence="10">
    <location>
        <begin position="64"/>
        <end position="80"/>
    </location>
</feature>
<keyword evidence="8" id="KW-0560">Oxidoreductase</keyword>
<dbReference type="AlphaFoldDB" id="W0T7T2"/>
<evidence type="ECO:0000256" key="9">
    <source>
        <dbReference type="ARBA" id="ARBA00023004"/>
    </source>
</evidence>
<accession>W0T7T2</accession>
<dbReference type="PANTHER" id="PTHR10696:SF51">
    <property type="entry name" value="TRIMETHYLLYSINE DIOXYGENASE, MITOCHONDRIAL"/>
    <property type="match status" value="1"/>
</dbReference>
<dbReference type="Pfam" id="PF02668">
    <property type="entry name" value="TauD"/>
    <property type="match status" value="1"/>
</dbReference>
<reference evidence="12 13" key="1">
    <citation type="journal article" date="2015" name="Biotechnol. Biofuels">
        <title>Genetic basis of the highly efficient yeast Kluyveromyces marxianus: complete genome sequence and transcriptome analyses.</title>
        <authorList>
            <person name="Lertwattanasakul N."/>
            <person name="Kosaka T."/>
            <person name="Hosoyama A."/>
            <person name="Suzuki Y."/>
            <person name="Rodrussamee N."/>
            <person name="Matsutani M."/>
            <person name="Murata M."/>
            <person name="Fujimoto N."/>
            <person name="Suprayogi"/>
            <person name="Tsuchikane K."/>
            <person name="Limtong S."/>
            <person name="Fujita N."/>
            <person name="Yamada M."/>
        </authorList>
    </citation>
    <scope>NUCLEOTIDE SEQUENCE [LARGE SCALE GENOMIC DNA]</scope>
    <source>
        <strain evidence="13">DMKU3-1042 / BCC 29191 / NBRC 104275</strain>
    </source>
</reference>
<dbReference type="GeneID" id="34714195"/>
<feature type="compositionally biased region" description="Basic and acidic residues" evidence="10">
    <location>
        <begin position="81"/>
        <end position="129"/>
    </location>
</feature>
<feature type="domain" description="TauD/TfdA-like" evidence="11">
    <location>
        <begin position="323"/>
        <end position="562"/>
    </location>
</feature>
<dbReference type="GO" id="GO:0005506">
    <property type="term" value="F:iron ion binding"/>
    <property type="evidence" value="ECO:0007669"/>
    <property type="project" value="InterPro"/>
</dbReference>
<feature type="compositionally biased region" description="Basic and acidic residues" evidence="10">
    <location>
        <begin position="26"/>
        <end position="57"/>
    </location>
</feature>
<dbReference type="UniPathway" id="UPA00118"/>
<keyword evidence="7 12" id="KW-0223">Dioxygenase</keyword>
<gene>
    <name evidence="12" type="ORF">KLMA_10537</name>
</gene>
<comment type="similarity">
    <text evidence="4">Belongs to the gamma-BBH/TMLD family.</text>
</comment>
<comment type="cofactor">
    <cofactor evidence="2">
        <name>L-ascorbate</name>
        <dbReference type="ChEBI" id="CHEBI:38290"/>
    </cofactor>
</comment>
<evidence type="ECO:0000256" key="6">
    <source>
        <dbReference type="ARBA" id="ARBA00022873"/>
    </source>
</evidence>
<keyword evidence="6" id="KW-0124">Carnitine biosynthesis</keyword>
<organism evidence="12 13">
    <name type="scientific">Kluyveromyces marxianus (strain DMKU3-1042 / BCC 29191 / NBRC 104275)</name>
    <name type="common">Yeast</name>
    <name type="synonym">Candida kefyr</name>
    <dbReference type="NCBI Taxonomy" id="1003335"/>
    <lineage>
        <taxon>Eukaryota</taxon>
        <taxon>Fungi</taxon>
        <taxon>Dikarya</taxon>
        <taxon>Ascomycota</taxon>
        <taxon>Saccharomycotina</taxon>
        <taxon>Saccharomycetes</taxon>
        <taxon>Saccharomycetales</taxon>
        <taxon>Saccharomycetaceae</taxon>
        <taxon>Kluyveromyces</taxon>
    </lineage>
</organism>
<evidence type="ECO:0000256" key="5">
    <source>
        <dbReference type="ARBA" id="ARBA00022723"/>
    </source>
</evidence>
<dbReference type="InterPro" id="IPR003819">
    <property type="entry name" value="TauD/TfdA-like"/>
</dbReference>
<evidence type="ECO:0000256" key="2">
    <source>
        <dbReference type="ARBA" id="ARBA00001961"/>
    </source>
</evidence>
<dbReference type="GO" id="GO:0005739">
    <property type="term" value="C:mitochondrion"/>
    <property type="evidence" value="ECO:0007669"/>
    <property type="project" value="TreeGrafter"/>
</dbReference>
<keyword evidence="5" id="KW-0479">Metal-binding</keyword>
<dbReference type="RefSeq" id="XP_022674050.1">
    <property type="nucleotide sequence ID" value="XM_022822206.1"/>
</dbReference>
<comment type="pathway">
    <text evidence="3">Amine and polyamine biosynthesis; carnitine biosynthesis.</text>
</comment>
<evidence type="ECO:0000313" key="13">
    <source>
        <dbReference type="Proteomes" id="UP000065495"/>
    </source>
</evidence>
<evidence type="ECO:0000313" key="12">
    <source>
        <dbReference type="EMBL" id="BAO38159.2"/>
    </source>
</evidence>
<feature type="compositionally biased region" description="Polar residues" evidence="10">
    <location>
        <begin position="1"/>
        <end position="18"/>
    </location>
</feature>
<dbReference type="Proteomes" id="UP000065495">
    <property type="component" value="Chromosome 1"/>
</dbReference>
<sequence length="586" mass="67738">MPSQSHQAGQAPGQSHGNLQAPLKPEFLESRDFTALDNPPEPKRTPDPFAQKKESKNGDYLSDLLSSVSKRLQGVHSTNTTDHRHFFQQKSEPETLREPPEHPQAGEEVKFKDSYQDKHRDSDKGEGEVRSNSNSNSHSSRSGSSGEIPPFKRRNSSLYEDFKKDYYDNIHMFDPPNTSSNHSPKMTIEIIDYAVNSSFDNYVSLQINGKAYLFHLVYLRDNCTDKKSFHDETHQRLVDIFNDIDLESDLNGAVDIEKGELVVKWRDGAVSRFTEQWLLRHAYYPADVVEPNEHVQFPEKITWGRTKFDSLIQNGQHFKNDYQHLQDPSVKKNIFQEIYQYGFTLIQNVPVSIEATKQVSELISIIRPTHYDTGVWDFTSDLAKKDTAYTSLAIDMHTDGNYWYETPGLQLFHLLFHDGEGGETRICDVARVLELIKARAAEDESWQETLDILTKQPIEFHQSGEPENVFVENRFPILQIDDDGNLVQCRWNTSDRSSMMKNAKYPVNKIYLAMSRFNELINDTVNYVRFPLAPGTIFVFDNWRVLHARTAFNGKRRLCGSYLTRDDFIARFRSLLFDREQWLNSV</sequence>
<dbReference type="KEGG" id="kmx:KLMA_10537"/>
<dbReference type="InterPro" id="IPR038492">
    <property type="entry name" value="GBBH-like_N_sf"/>
</dbReference>
<dbReference type="SUPFAM" id="SSF51197">
    <property type="entry name" value="Clavaminate synthase-like"/>
    <property type="match status" value="1"/>
</dbReference>
<evidence type="ECO:0000259" key="11">
    <source>
        <dbReference type="Pfam" id="PF02668"/>
    </source>
</evidence>
<dbReference type="InterPro" id="IPR012776">
    <property type="entry name" value="Trimethyllysine_dOase"/>
</dbReference>
<dbReference type="NCBIfam" id="TIGR02410">
    <property type="entry name" value="carnitine_TMLD"/>
    <property type="match status" value="1"/>
</dbReference>
<evidence type="ECO:0000256" key="4">
    <source>
        <dbReference type="ARBA" id="ARBA00008654"/>
    </source>
</evidence>
<name>W0T7T2_KLUMD</name>
<evidence type="ECO:0000256" key="7">
    <source>
        <dbReference type="ARBA" id="ARBA00022964"/>
    </source>
</evidence>
<dbReference type="PANTHER" id="PTHR10696">
    <property type="entry name" value="GAMMA-BUTYROBETAINE HYDROXYLASE-RELATED"/>
    <property type="match status" value="1"/>
</dbReference>
<evidence type="ECO:0000256" key="3">
    <source>
        <dbReference type="ARBA" id="ARBA00005022"/>
    </source>
</evidence>
<evidence type="ECO:0000256" key="8">
    <source>
        <dbReference type="ARBA" id="ARBA00023002"/>
    </source>
</evidence>
<keyword evidence="9" id="KW-0408">Iron</keyword>
<evidence type="ECO:0000256" key="1">
    <source>
        <dbReference type="ARBA" id="ARBA00001954"/>
    </source>
</evidence>
<proteinExistence type="inferred from homology"/>